<evidence type="ECO:0000256" key="6">
    <source>
        <dbReference type="ARBA" id="ARBA00023136"/>
    </source>
</evidence>
<sequence>MNEERFIVKFISVKNCFVYIPNNWLQRLTTQNGAIKLSYDNKEYFVSHEKSKSSGNDYLCISPTFGKCLDIKEGNEIFATWIFDPPVLTSIIVTPINYSDWEIVRLQADKIQSIMLNQINIVTPNQIIVIWLSKYLNIKLLVDSINPKFLYGKLENYTEVHVQDSPSKTTSNNTIEKIINSFNLNDKKNTDNNIDLNIYKKEKLNFIFRVCKTPKFEYLIDDDKINCELNSPHNIFIQKLELKKLFSHQDSFENTFVKIKKIHYIDKQNENVNLTLSNDNDNFDDVEIDDTVRILSIDDFLNDTIAENNFFGNIWIPELLRKKLGLQLGSKIKLEPLDVIEDPVKAIKLITSINSPLNRSKFENYIKKYSENYEILLTSGTKIYIDDEIFCITKFTDEENKYILLNKPKLQQLKITINNEEFKSKNLIIKNGKEKIEDMINMKNIYHTIFQEIFEECHMIINLSFDRNFFSYNRENILICGDIGTGKSTICKLLKQQFESYPKNIYTRFIDCKKLKGKKSEIIYKLLNSILNECVYYQPSIIFFDDLESIINYSSDSDENSPDAINQWKISDAIVKLLTSYQSRYLICCISSCTDVLKLGTELRSSRGVQFFRTIIKIPTIKTSDRIEFYKLLLKNKLTIDDNIDWQYFGIKTEGWVAQDLVDLAEKTVFFVWKSNLKTTKSNSELYLMNDNLTLALEKSKALSLHGVSLYSNKENSWSNIGGLDDVKKILIQLLQWPLIYPELYLNSPTKHQPGILLYGMPGTGKTIIAGAIANECGLNFINIKGPELLSKYIGASEESVRKIFIKAQLAKPCVLFFDEFDSFAPRRGHDSTGVTDRVVNQLLTQFDGVEGRDGVAIVAATSRPDLLDPALLRPGRLDKSIYCPLPNELEREKILQTLCKSQSINTNNLDLTKISKLTNGFTGADLNAILTQAKLDSLEKIWSKTTAPIDKQNFNDITITQDGLINAFELTQPSLSTIDVIKYNNIYKKFSNGNNFIDEILNNQKSTLA</sequence>
<dbReference type="Pfam" id="PF09262">
    <property type="entry name" value="PEX-1N"/>
    <property type="match status" value="1"/>
</dbReference>
<comment type="caution">
    <text evidence="10">The sequence shown here is derived from an EMBL/GenBank/DDBJ whole genome shotgun (WGS) entry which is preliminary data.</text>
</comment>
<keyword evidence="4" id="KW-0378">Hydrolase</keyword>
<dbReference type="InterPro" id="IPR003959">
    <property type="entry name" value="ATPase_AAA_core"/>
</dbReference>
<proteinExistence type="inferred from homology"/>
<dbReference type="SUPFAM" id="SSF54585">
    <property type="entry name" value="Cdc48 domain 2-like"/>
    <property type="match status" value="1"/>
</dbReference>
<feature type="domain" description="AAA+ ATPase" evidence="9">
    <location>
        <begin position="752"/>
        <end position="888"/>
    </location>
</feature>
<dbReference type="SUPFAM" id="SSF50692">
    <property type="entry name" value="ADC-like"/>
    <property type="match status" value="1"/>
</dbReference>
<dbReference type="InterPro" id="IPR015342">
    <property type="entry name" value="PEX1-N_C-lobe"/>
</dbReference>
<dbReference type="Gene3D" id="1.10.8.60">
    <property type="match status" value="2"/>
</dbReference>
<evidence type="ECO:0000256" key="5">
    <source>
        <dbReference type="ARBA" id="ARBA00022840"/>
    </source>
</evidence>
<dbReference type="Proteomes" id="UP000639338">
    <property type="component" value="Unassembled WGS sequence"/>
</dbReference>
<evidence type="ECO:0000256" key="8">
    <source>
        <dbReference type="ARBA" id="ARBA00034532"/>
    </source>
</evidence>
<dbReference type="OrthoDB" id="8173462at2759"/>
<comment type="subcellular location">
    <subcellularLocation>
        <location evidence="1">Membrane</location>
    </subcellularLocation>
</comment>
<dbReference type="PROSITE" id="PS00674">
    <property type="entry name" value="AAA"/>
    <property type="match status" value="1"/>
</dbReference>
<dbReference type="InterPro" id="IPR003960">
    <property type="entry name" value="ATPase_AAA_CS"/>
</dbReference>
<dbReference type="GO" id="GO:0005524">
    <property type="term" value="F:ATP binding"/>
    <property type="evidence" value="ECO:0007669"/>
    <property type="project" value="UniProtKB-KW"/>
</dbReference>
<evidence type="ECO:0000256" key="3">
    <source>
        <dbReference type="ARBA" id="ARBA00022741"/>
    </source>
</evidence>
<dbReference type="Gene3D" id="3.10.330.10">
    <property type="match status" value="1"/>
</dbReference>
<protein>
    <recommendedName>
        <fullName evidence="8">Peroxisomal ATPase PEX1</fullName>
    </recommendedName>
    <alternativeName>
        <fullName evidence="7">Peroxin-1</fullName>
    </alternativeName>
</protein>
<dbReference type="SMART" id="SM00382">
    <property type="entry name" value="AAA"/>
    <property type="match status" value="2"/>
</dbReference>
<organism evidence="10 11">
    <name type="scientific">Aphidius gifuensis</name>
    <name type="common">Parasitoid wasp</name>
    <dbReference type="NCBI Taxonomy" id="684658"/>
    <lineage>
        <taxon>Eukaryota</taxon>
        <taxon>Metazoa</taxon>
        <taxon>Ecdysozoa</taxon>
        <taxon>Arthropoda</taxon>
        <taxon>Hexapoda</taxon>
        <taxon>Insecta</taxon>
        <taxon>Pterygota</taxon>
        <taxon>Neoptera</taxon>
        <taxon>Endopterygota</taxon>
        <taxon>Hymenoptera</taxon>
        <taxon>Apocrita</taxon>
        <taxon>Ichneumonoidea</taxon>
        <taxon>Braconidae</taxon>
        <taxon>Aphidiinae</taxon>
        <taxon>Aphidius</taxon>
    </lineage>
</organism>
<dbReference type="Gene3D" id="2.40.40.20">
    <property type="match status" value="1"/>
</dbReference>
<dbReference type="InterPro" id="IPR029067">
    <property type="entry name" value="CDC48_domain_2-like_sf"/>
</dbReference>
<dbReference type="AlphaFoldDB" id="A0A835CU47"/>
<evidence type="ECO:0000256" key="4">
    <source>
        <dbReference type="ARBA" id="ARBA00022801"/>
    </source>
</evidence>
<dbReference type="GO" id="GO:0005778">
    <property type="term" value="C:peroxisomal membrane"/>
    <property type="evidence" value="ECO:0007669"/>
    <property type="project" value="TreeGrafter"/>
</dbReference>
<evidence type="ECO:0000256" key="2">
    <source>
        <dbReference type="ARBA" id="ARBA00006914"/>
    </source>
</evidence>
<dbReference type="PANTHER" id="PTHR23077">
    <property type="entry name" value="AAA-FAMILY ATPASE"/>
    <property type="match status" value="1"/>
</dbReference>
<dbReference type="EMBL" id="JACMRX010000003">
    <property type="protein sequence ID" value="KAF7992960.1"/>
    <property type="molecule type" value="Genomic_DNA"/>
</dbReference>
<gene>
    <name evidence="10" type="ORF">HCN44_005741</name>
</gene>
<dbReference type="GO" id="GO:0005829">
    <property type="term" value="C:cytosol"/>
    <property type="evidence" value="ECO:0007669"/>
    <property type="project" value="TreeGrafter"/>
</dbReference>
<evidence type="ECO:0000256" key="1">
    <source>
        <dbReference type="ARBA" id="ARBA00004370"/>
    </source>
</evidence>
<comment type="similarity">
    <text evidence="2">Belongs to the AAA ATPase family.</text>
</comment>
<dbReference type="PANTHER" id="PTHR23077:SF12">
    <property type="entry name" value="PEROXISOMAL ATPASE PEX1"/>
    <property type="match status" value="1"/>
</dbReference>
<evidence type="ECO:0000256" key="7">
    <source>
        <dbReference type="ARBA" id="ARBA00032509"/>
    </source>
</evidence>
<dbReference type="Pfam" id="PF00004">
    <property type="entry name" value="AAA"/>
    <property type="match status" value="2"/>
</dbReference>
<feature type="domain" description="AAA+ ATPase" evidence="9">
    <location>
        <begin position="473"/>
        <end position="622"/>
    </location>
</feature>
<dbReference type="Gene3D" id="3.40.50.300">
    <property type="entry name" value="P-loop containing nucleotide triphosphate hydrolases"/>
    <property type="match status" value="2"/>
</dbReference>
<dbReference type="FunFam" id="3.40.50.300:FF:000149">
    <property type="entry name" value="Nuclear valosin-containing protein-like"/>
    <property type="match status" value="1"/>
</dbReference>
<name>A0A835CU47_APHGI</name>
<dbReference type="InterPro" id="IPR050168">
    <property type="entry name" value="AAA_ATPase_domain"/>
</dbReference>
<dbReference type="GO" id="GO:0016887">
    <property type="term" value="F:ATP hydrolysis activity"/>
    <property type="evidence" value="ECO:0007669"/>
    <property type="project" value="InterPro"/>
</dbReference>
<dbReference type="InterPro" id="IPR003593">
    <property type="entry name" value="AAA+_ATPase"/>
</dbReference>
<evidence type="ECO:0000313" key="10">
    <source>
        <dbReference type="EMBL" id="KAF7992960.1"/>
    </source>
</evidence>
<accession>A0A835CU47</accession>
<keyword evidence="11" id="KW-1185">Reference proteome</keyword>
<dbReference type="InterPro" id="IPR009010">
    <property type="entry name" value="Asp_de-COase-like_dom_sf"/>
</dbReference>
<dbReference type="InterPro" id="IPR027417">
    <property type="entry name" value="P-loop_NTPase"/>
</dbReference>
<evidence type="ECO:0000259" key="9">
    <source>
        <dbReference type="SMART" id="SM00382"/>
    </source>
</evidence>
<keyword evidence="6" id="KW-0472">Membrane</keyword>
<keyword evidence="3" id="KW-0547">Nucleotide-binding</keyword>
<dbReference type="SUPFAM" id="SSF52540">
    <property type="entry name" value="P-loop containing nucleoside triphosphate hydrolases"/>
    <property type="match status" value="2"/>
</dbReference>
<keyword evidence="5" id="KW-0067">ATP-binding</keyword>
<evidence type="ECO:0000313" key="11">
    <source>
        <dbReference type="Proteomes" id="UP000639338"/>
    </source>
</evidence>
<dbReference type="GO" id="GO:0016558">
    <property type="term" value="P:protein import into peroxisome matrix"/>
    <property type="evidence" value="ECO:0007669"/>
    <property type="project" value="TreeGrafter"/>
</dbReference>
<reference evidence="10 11" key="1">
    <citation type="submission" date="2020-08" db="EMBL/GenBank/DDBJ databases">
        <title>Aphidius gifuensis genome sequencing and assembly.</title>
        <authorList>
            <person name="Du Z."/>
        </authorList>
    </citation>
    <scope>NUCLEOTIDE SEQUENCE [LARGE SCALE GENOMIC DNA]</scope>
    <source>
        <strain evidence="10">YNYX2018</strain>
        <tissue evidence="10">Adults</tissue>
    </source>
</reference>